<evidence type="ECO:0000313" key="2">
    <source>
        <dbReference type="EMBL" id="CAD9080510.1"/>
    </source>
</evidence>
<feature type="compositionally biased region" description="Polar residues" evidence="1">
    <location>
        <begin position="262"/>
        <end position="294"/>
    </location>
</feature>
<dbReference type="EMBL" id="HBGD01004513">
    <property type="protein sequence ID" value="CAD9080510.1"/>
    <property type="molecule type" value="Transcribed_RNA"/>
</dbReference>
<accession>A0A7S1KPY2</accession>
<feature type="compositionally biased region" description="Basic residues" evidence="1">
    <location>
        <begin position="702"/>
        <end position="721"/>
    </location>
</feature>
<gene>
    <name evidence="2" type="ORF">PCOS0759_LOCUS3750</name>
</gene>
<dbReference type="AlphaFoldDB" id="A0A7S1KPY2"/>
<feature type="region of interest" description="Disordered" evidence="1">
    <location>
        <begin position="372"/>
        <end position="391"/>
    </location>
</feature>
<proteinExistence type="predicted"/>
<feature type="region of interest" description="Disordered" evidence="1">
    <location>
        <begin position="576"/>
        <end position="639"/>
    </location>
</feature>
<evidence type="ECO:0000256" key="1">
    <source>
        <dbReference type="SAM" id="MobiDB-lite"/>
    </source>
</evidence>
<protein>
    <submittedName>
        <fullName evidence="2">Uncharacterized protein</fullName>
    </submittedName>
</protein>
<reference evidence="2" key="1">
    <citation type="submission" date="2021-01" db="EMBL/GenBank/DDBJ databases">
        <authorList>
            <person name="Corre E."/>
            <person name="Pelletier E."/>
            <person name="Niang G."/>
            <person name="Scheremetjew M."/>
            <person name="Finn R."/>
            <person name="Kale V."/>
            <person name="Holt S."/>
            <person name="Cochrane G."/>
            <person name="Meng A."/>
            <person name="Brown T."/>
            <person name="Cohen L."/>
        </authorList>
    </citation>
    <scope>NUCLEOTIDE SEQUENCE</scope>
    <source>
        <strain evidence="2">WS</strain>
    </source>
</reference>
<feature type="region of interest" description="Disordered" evidence="1">
    <location>
        <begin position="698"/>
        <end position="721"/>
    </location>
</feature>
<feature type="region of interest" description="Disordered" evidence="1">
    <location>
        <begin position="401"/>
        <end position="459"/>
    </location>
</feature>
<feature type="compositionally biased region" description="Pro residues" evidence="1">
    <location>
        <begin position="619"/>
        <end position="634"/>
    </location>
</feature>
<feature type="region of interest" description="Disordered" evidence="1">
    <location>
        <begin position="233"/>
        <end position="297"/>
    </location>
</feature>
<feature type="region of interest" description="Disordered" evidence="1">
    <location>
        <begin position="176"/>
        <end position="201"/>
    </location>
</feature>
<organism evidence="2">
    <name type="scientific">Percolomonas cosmopolitus</name>
    <dbReference type="NCBI Taxonomy" id="63605"/>
    <lineage>
        <taxon>Eukaryota</taxon>
        <taxon>Discoba</taxon>
        <taxon>Heterolobosea</taxon>
        <taxon>Tetramitia</taxon>
        <taxon>Eutetramitia</taxon>
        <taxon>Percolomonadidae</taxon>
        <taxon>Percolomonas</taxon>
    </lineage>
</organism>
<name>A0A7S1KPY2_9EUKA</name>
<sequence>MERLISEAEQKFHHYFSPVNEPTLNLTQFVSQQEESFSLNSLTEMDVHLLKDKHFNEMFQDIKRYCDANFVKDAKHLDRYYVLLAGLLRQLLRASGSTFDPYERKLLIERVYNWYRDKRKLLLDYRLKSRRTGQQQNTSRPIRKLVNDDEDAIRLEDLDARATSKLPDIKLASKAIHERNIDTPPDTPDGRPFANEQHGFGGAHTITQLPLFVNQDKKKELFISNKLKQYSRRNLASSHQRRLQRQHEKPQSAAEPMRAASRTESWSVHTDSRPATSMSGTVQAESQSPSNKRFISQPRFANYKDDFDFSKMGVYSHWLEHRSRETEEELENVEFQDTISTWASNRARIEEEIQRRQEASRYSSQTGITVHKIIRGADNEEEESRKHRKRLEDLRQKADAFLDSDSEFSDDDRQNAPVRTNPLDSLDDAQEQDGEEEDSVPASTSEEEEDDALDSNQEPVFLSPYNNLRKVTHQFRPPSPLNPDMDLMNEGERVAASKGFVRPMTTGASAIPRTPIIAYHREVDKPVASALGAEKQPYRPKTVSVFDRKRIQHHHVHYTNPEKEHFHSVLDREGLIEEPKAKKGGRKKGGAKKKTPSKTGGAKKTKGKKGADKKAAPAAAPPPPEPVAPPPRPPSLLRSAQLDECERIKLSLAKGGWNVPTSVIERSILIPEDLSHEECRAQLPSGAFLRLECVMAEEAPAKKKKATKGKKKKGKKKKKKK</sequence>
<feature type="compositionally biased region" description="Basic residues" evidence="1">
    <location>
        <begin position="582"/>
        <end position="608"/>
    </location>
</feature>
<feature type="compositionally biased region" description="Acidic residues" evidence="1">
    <location>
        <begin position="425"/>
        <end position="453"/>
    </location>
</feature>